<dbReference type="Proteomes" id="UP000054926">
    <property type="component" value="Unassembled WGS sequence"/>
</dbReference>
<gene>
    <name evidence="1" type="ORF">Lste_2223</name>
</gene>
<dbReference type="EMBL" id="LNYY01000019">
    <property type="protein sequence ID" value="KTD69065.1"/>
    <property type="molecule type" value="Genomic_DNA"/>
</dbReference>
<dbReference type="OrthoDB" id="5645850at2"/>
<evidence type="ECO:0000313" key="2">
    <source>
        <dbReference type="Proteomes" id="UP000054926"/>
    </source>
</evidence>
<keyword evidence="2" id="KW-1185">Reference proteome</keyword>
<evidence type="ECO:0000313" key="1">
    <source>
        <dbReference type="EMBL" id="KTD69065.1"/>
    </source>
</evidence>
<reference evidence="1 2" key="1">
    <citation type="submission" date="2015-11" db="EMBL/GenBank/DDBJ databases">
        <title>Genomic analysis of 38 Legionella species identifies large and diverse effector repertoires.</title>
        <authorList>
            <person name="Burstein D."/>
            <person name="Amaro F."/>
            <person name="Zusman T."/>
            <person name="Lifshitz Z."/>
            <person name="Cohen O."/>
            <person name="Gilbert J.A."/>
            <person name="Pupko T."/>
            <person name="Shuman H.A."/>
            <person name="Segal G."/>
        </authorList>
    </citation>
    <scope>NUCLEOTIDE SEQUENCE [LARGE SCALE GENOMIC DNA]</scope>
    <source>
        <strain evidence="1 2">IMVS3376</strain>
    </source>
</reference>
<dbReference type="AlphaFoldDB" id="A0A0W0ZJ87"/>
<dbReference type="PATRIC" id="fig|947033.5.peg.2356"/>
<name>A0A0W0ZJ87_9GAMM</name>
<proteinExistence type="predicted"/>
<organism evidence="1 2">
    <name type="scientific">Legionella steelei</name>
    <dbReference type="NCBI Taxonomy" id="947033"/>
    <lineage>
        <taxon>Bacteria</taxon>
        <taxon>Pseudomonadati</taxon>
        <taxon>Pseudomonadota</taxon>
        <taxon>Gammaproteobacteria</taxon>
        <taxon>Legionellales</taxon>
        <taxon>Legionellaceae</taxon>
        <taxon>Legionella</taxon>
    </lineage>
</organism>
<accession>A0A0W0ZJ87</accession>
<sequence>MLSVQFFKNEETSTSFEIPLPKLFWEYGIVLDCQSNPPIASELIKQLEDKFIPEIRDIVWPKKGAPLIETVLRLVKKEFNNNHPTVSLQLNPQASSMSHPFLMCISDFVVLPPQKPAYSLEAFVYRVTVLLMMRYTVDHCQKLEQTSPLIEKYQLEGKGVTNRLFPFALVQYAYEKNGRIEELKARVQEAITPAVKRAWEIISTEGSEFIKEIQDHEFFIQNSVTTAEFN</sequence>
<comment type="caution">
    <text evidence="1">The sequence shown here is derived from an EMBL/GenBank/DDBJ whole genome shotgun (WGS) entry which is preliminary data.</text>
</comment>
<protein>
    <submittedName>
        <fullName evidence="1">Uncharacterized protein</fullName>
    </submittedName>
</protein>
<dbReference type="RefSeq" id="WP_058511021.1">
    <property type="nucleotide sequence ID" value="NZ_LNYY01000019.1"/>
</dbReference>